<reference evidence="2" key="1">
    <citation type="submission" date="2018-12" db="EMBL/GenBank/DDBJ databases">
        <authorList>
            <person name="Will S."/>
            <person name="Neumann-Schaal M."/>
            <person name="Henke P."/>
        </authorList>
    </citation>
    <scope>NUCLEOTIDE SEQUENCE</scope>
    <source>
        <strain evidence="2">PCC 7102</strain>
    </source>
</reference>
<feature type="domain" description="DRTGG" evidence="1">
    <location>
        <begin position="217"/>
        <end position="322"/>
    </location>
</feature>
<keyword evidence="3" id="KW-1185">Reference proteome</keyword>
<dbReference type="PANTHER" id="PTHR43356">
    <property type="entry name" value="PHOSPHATE ACETYLTRANSFERASE"/>
    <property type="match status" value="1"/>
</dbReference>
<dbReference type="InterPro" id="IPR010766">
    <property type="entry name" value="DRTGG"/>
</dbReference>
<dbReference type="SUPFAM" id="SSF52540">
    <property type="entry name" value="P-loop containing nucleoside triphosphate hydrolases"/>
    <property type="match status" value="1"/>
</dbReference>
<accession>A0A3S1CG90</accession>
<proteinExistence type="predicted"/>
<dbReference type="InterPro" id="IPR050500">
    <property type="entry name" value="Phos_Acetyltrans/Butyryltrans"/>
</dbReference>
<organism evidence="2 3">
    <name type="scientific">Dulcicalothrix desertica PCC 7102</name>
    <dbReference type="NCBI Taxonomy" id="232991"/>
    <lineage>
        <taxon>Bacteria</taxon>
        <taxon>Bacillati</taxon>
        <taxon>Cyanobacteriota</taxon>
        <taxon>Cyanophyceae</taxon>
        <taxon>Nostocales</taxon>
        <taxon>Calotrichaceae</taxon>
        <taxon>Dulcicalothrix</taxon>
    </lineage>
</organism>
<dbReference type="InterPro" id="IPR028979">
    <property type="entry name" value="Ser_kin/Pase_Hpr-like_N_sf"/>
</dbReference>
<dbReference type="PANTHER" id="PTHR43356:SF2">
    <property type="entry name" value="PHOSPHATE ACETYLTRANSFERASE"/>
    <property type="match status" value="1"/>
</dbReference>
<evidence type="ECO:0000313" key="3">
    <source>
        <dbReference type="Proteomes" id="UP000271624"/>
    </source>
</evidence>
<evidence type="ECO:0000259" key="1">
    <source>
        <dbReference type="Pfam" id="PF07085"/>
    </source>
</evidence>
<dbReference type="RefSeq" id="WP_127081453.1">
    <property type="nucleotide sequence ID" value="NZ_RSCL01000006.1"/>
</dbReference>
<dbReference type="SUPFAM" id="SSF75138">
    <property type="entry name" value="HprK N-terminal domain-like"/>
    <property type="match status" value="1"/>
</dbReference>
<dbReference type="OrthoDB" id="9769095at2"/>
<evidence type="ECO:0000313" key="2">
    <source>
        <dbReference type="EMBL" id="RUT06670.1"/>
    </source>
</evidence>
<dbReference type="AlphaFoldDB" id="A0A3S1CG90"/>
<dbReference type="EMBL" id="RSCL01000006">
    <property type="protein sequence ID" value="RUT06670.1"/>
    <property type="molecule type" value="Genomic_DNA"/>
</dbReference>
<sequence length="363" mass="39457">MPKSPKYLLVGSTEAYSGKSTTVLGLSHQLIQKGLDIAYGKPLGTCLSESEGSLVEEDVEFIGSSLNLSASSKAPTLLALDELAIQKRLLGEDKLNYKQSFIEQYSQLPAKDLVLLEGAGSLDEGCLFDMSLLSIAEAIDAKVLLVCRYSSLLIVESLKSAKERIGNRLIGVVINDIPLSQLEVVDKTVRPYLESISIPVLGILPNNNLLRSVSVRELVNQLNAQVLCGNGRLDLMMVESLAIGAMNVNSAVKYFRKRHNMAVVTGGDRIEIQQAALETSTQCLILTGQLPPPAFILNRAEELEIPILSVDLDTLTTVEIVDKTFGQVRVHEPIKVNCIRELMAQNFDVDRLLSSLGLTPAAV</sequence>
<gene>
    <name evidence="2" type="ORF">DSM106972_029270</name>
</gene>
<comment type="caution">
    <text evidence="2">The sequence shown here is derived from an EMBL/GenBank/DDBJ whole genome shotgun (WGS) entry which is preliminary data.</text>
</comment>
<dbReference type="Gene3D" id="3.40.50.300">
    <property type="entry name" value="P-loop containing nucleotide triphosphate hydrolases"/>
    <property type="match status" value="1"/>
</dbReference>
<dbReference type="Pfam" id="PF13500">
    <property type="entry name" value="AAA_26"/>
    <property type="match status" value="1"/>
</dbReference>
<dbReference type="Pfam" id="PF07085">
    <property type="entry name" value="DRTGG"/>
    <property type="match status" value="1"/>
</dbReference>
<dbReference type="InterPro" id="IPR027417">
    <property type="entry name" value="P-loop_NTPase"/>
</dbReference>
<reference evidence="2" key="2">
    <citation type="journal article" date="2019" name="Genome Biol. Evol.">
        <title>Day and night: Metabolic profiles and evolutionary relationships of six axenic non-marine cyanobacteria.</title>
        <authorList>
            <person name="Will S.E."/>
            <person name="Henke P."/>
            <person name="Boedeker C."/>
            <person name="Huang S."/>
            <person name="Brinkmann H."/>
            <person name="Rohde M."/>
            <person name="Jarek M."/>
            <person name="Friedl T."/>
            <person name="Seufert S."/>
            <person name="Schumacher M."/>
            <person name="Overmann J."/>
            <person name="Neumann-Schaal M."/>
            <person name="Petersen J."/>
        </authorList>
    </citation>
    <scope>NUCLEOTIDE SEQUENCE [LARGE SCALE GENOMIC DNA]</scope>
    <source>
        <strain evidence="2">PCC 7102</strain>
    </source>
</reference>
<dbReference type="Gene3D" id="3.40.1390.20">
    <property type="entry name" value="HprK N-terminal domain-like"/>
    <property type="match status" value="1"/>
</dbReference>
<name>A0A3S1CG90_9CYAN</name>
<protein>
    <recommendedName>
        <fullName evidence="1">DRTGG domain-containing protein</fullName>
    </recommendedName>
</protein>
<dbReference type="Proteomes" id="UP000271624">
    <property type="component" value="Unassembled WGS sequence"/>
</dbReference>